<dbReference type="Proteomes" id="UP001519287">
    <property type="component" value="Unassembled WGS sequence"/>
</dbReference>
<proteinExistence type="predicted"/>
<sequence length="461" mass="50522">MQIGAIIEQGPKDWQIIQQVDGKASITLAGIWVLTEPENPADPTVYARIVREETGETVIPWKASSSPEAGKWEVTIEEVPAGGLYRIETCFNHGGNKALEWATRGDMIHHIGVGDVYVITGQSNSAGYGKDPIQDAPEIGIHVLRNSGKWDLASHPLNESTNTIHKENREQSNPGHSPYLSFSKKLKKELGYPIGLIQASLGGSPLSAWNPEEDGYLYRNMMQILASQANSIKGVLWYQGCSDTSEEACDTYLERFKSMVAHLREDLNAPSLPILTVQLNRYVAQANAISDKCWGKVREAQRQAGQQIPDVYVIPSTDSGLSDAVHISSASNMVLGERLARTALKHVYGKGFLGNAPDLSEAKKVDADKVQLQFQHVSDRLFTFDVGADHLPFVVEDAEGFLSITSYEQQDAHSILITLDRALTGSCQVHGAFEQNPKAVIPIDFASHLPMLSFYGVGVID</sequence>
<protein>
    <recommendedName>
        <fullName evidence="2">Sialate O-acetylesterase domain-containing protein</fullName>
    </recommendedName>
</protein>
<dbReference type="Gene3D" id="3.40.50.1110">
    <property type="entry name" value="SGNH hydrolase"/>
    <property type="match status" value="1"/>
</dbReference>
<dbReference type="PANTHER" id="PTHR31988:SF19">
    <property type="entry name" value="9-O-ACETYL-N-ACETYLNEURAMINIC ACID DEACETYLASE-RELATED"/>
    <property type="match status" value="1"/>
</dbReference>
<comment type="caution">
    <text evidence="3">The sequence shown here is derived from an EMBL/GenBank/DDBJ whole genome shotgun (WGS) entry which is preliminary data.</text>
</comment>
<dbReference type="EMBL" id="JAGGLB010000001">
    <property type="protein sequence ID" value="MBP1988444.1"/>
    <property type="molecule type" value="Genomic_DNA"/>
</dbReference>
<dbReference type="Pfam" id="PF03629">
    <property type="entry name" value="SASA"/>
    <property type="match status" value="1"/>
</dbReference>
<keyword evidence="4" id="KW-1185">Reference proteome</keyword>
<evidence type="ECO:0000313" key="4">
    <source>
        <dbReference type="Proteomes" id="UP001519287"/>
    </source>
</evidence>
<reference evidence="3 4" key="1">
    <citation type="submission" date="2021-03" db="EMBL/GenBank/DDBJ databases">
        <title>Genomic Encyclopedia of Type Strains, Phase IV (KMG-IV): sequencing the most valuable type-strain genomes for metagenomic binning, comparative biology and taxonomic classification.</title>
        <authorList>
            <person name="Goeker M."/>
        </authorList>
    </citation>
    <scope>NUCLEOTIDE SEQUENCE [LARGE SCALE GENOMIC DNA]</scope>
    <source>
        <strain evidence="3 4">DSM 26048</strain>
    </source>
</reference>
<dbReference type="SUPFAM" id="SSF52266">
    <property type="entry name" value="SGNH hydrolase"/>
    <property type="match status" value="1"/>
</dbReference>
<dbReference type="InterPro" id="IPR005181">
    <property type="entry name" value="SASA"/>
</dbReference>
<dbReference type="RefSeq" id="WP_209968339.1">
    <property type="nucleotide sequence ID" value="NZ_JAGGLB010000001.1"/>
</dbReference>
<dbReference type="InterPro" id="IPR052940">
    <property type="entry name" value="Carb_Esterase_6"/>
</dbReference>
<dbReference type="InterPro" id="IPR036514">
    <property type="entry name" value="SGNH_hydro_sf"/>
</dbReference>
<name>A0ABS4ILM4_9BACL</name>
<gene>
    <name evidence="3" type="ORF">J2Z66_000039</name>
</gene>
<evidence type="ECO:0000259" key="2">
    <source>
        <dbReference type="Pfam" id="PF03629"/>
    </source>
</evidence>
<evidence type="ECO:0000313" key="3">
    <source>
        <dbReference type="EMBL" id="MBP1988444.1"/>
    </source>
</evidence>
<evidence type="ECO:0000256" key="1">
    <source>
        <dbReference type="ARBA" id="ARBA00022801"/>
    </source>
</evidence>
<organism evidence="3 4">
    <name type="scientific">Paenibacillus eucommiae</name>
    <dbReference type="NCBI Taxonomy" id="1355755"/>
    <lineage>
        <taxon>Bacteria</taxon>
        <taxon>Bacillati</taxon>
        <taxon>Bacillota</taxon>
        <taxon>Bacilli</taxon>
        <taxon>Bacillales</taxon>
        <taxon>Paenibacillaceae</taxon>
        <taxon>Paenibacillus</taxon>
    </lineage>
</organism>
<feature type="domain" description="Sialate O-acetylesterase" evidence="2">
    <location>
        <begin position="114"/>
        <end position="344"/>
    </location>
</feature>
<accession>A0ABS4ILM4</accession>
<dbReference type="PANTHER" id="PTHR31988">
    <property type="entry name" value="ESTERASE, PUTATIVE (DUF303)-RELATED"/>
    <property type="match status" value="1"/>
</dbReference>
<keyword evidence="1" id="KW-0378">Hydrolase</keyword>